<evidence type="ECO:0000313" key="5">
    <source>
        <dbReference type="EMBL" id="WRP15472.1"/>
    </source>
</evidence>
<keyword evidence="3" id="KW-0804">Transcription</keyword>
<name>A0ABZ1BTM4_9FIRM</name>
<feature type="domain" description="HTH arsR-type" evidence="4">
    <location>
        <begin position="3"/>
        <end position="98"/>
    </location>
</feature>
<dbReference type="InterPro" id="IPR036388">
    <property type="entry name" value="WH-like_DNA-bd_sf"/>
</dbReference>
<evidence type="ECO:0000259" key="4">
    <source>
        <dbReference type="PROSITE" id="PS50987"/>
    </source>
</evidence>
<evidence type="ECO:0000256" key="1">
    <source>
        <dbReference type="ARBA" id="ARBA00023015"/>
    </source>
</evidence>
<dbReference type="SMART" id="SM00418">
    <property type="entry name" value="HTH_ARSR"/>
    <property type="match status" value="1"/>
</dbReference>
<dbReference type="CDD" id="cd00090">
    <property type="entry name" value="HTH_ARSR"/>
    <property type="match status" value="1"/>
</dbReference>
<dbReference type="InterPro" id="IPR011991">
    <property type="entry name" value="ArsR-like_HTH"/>
</dbReference>
<proteinExistence type="predicted"/>
<sequence length="102" mass="11591">MTASDLAARHALRIYRALGDETRLRMIRLLARRDEMGCAELAETLGLSRPTLSHHTRILQDCELIEVRREGAHRFYRLRWDVLRHYAPAAVDGLAGPDPSGD</sequence>
<dbReference type="Pfam" id="PF12840">
    <property type="entry name" value="HTH_20"/>
    <property type="match status" value="1"/>
</dbReference>
<evidence type="ECO:0000256" key="3">
    <source>
        <dbReference type="ARBA" id="ARBA00023163"/>
    </source>
</evidence>
<dbReference type="InterPro" id="IPR001845">
    <property type="entry name" value="HTH_ArsR_DNA-bd_dom"/>
</dbReference>
<reference evidence="6" key="1">
    <citation type="submission" date="2023-12" db="EMBL/GenBank/DDBJ databases">
        <title>Novel isolates from deep terrestrial aquifers shed light on the physiology and ecology of the class Limnochordia.</title>
        <authorList>
            <person name="Karnachuk O.V."/>
            <person name="Lukina A.P."/>
            <person name="Avakyan M.R."/>
            <person name="Kadnikov V."/>
            <person name="Begmatov S."/>
            <person name="Beletsky A.V."/>
            <person name="Mardanov A.V."/>
            <person name="Ravin N.V."/>
        </authorList>
    </citation>
    <scope>NUCLEOTIDE SEQUENCE [LARGE SCALE GENOMIC DNA]</scope>
    <source>
        <strain evidence="6">LN</strain>
    </source>
</reference>
<organism evidence="5 6">
    <name type="scientific">Geochorda subterranea</name>
    <dbReference type="NCBI Taxonomy" id="3109564"/>
    <lineage>
        <taxon>Bacteria</taxon>
        <taxon>Bacillati</taxon>
        <taxon>Bacillota</taxon>
        <taxon>Limnochordia</taxon>
        <taxon>Limnochordales</taxon>
        <taxon>Geochordaceae</taxon>
        <taxon>Geochorda</taxon>
    </lineage>
</organism>
<keyword evidence="2" id="KW-0238">DNA-binding</keyword>
<dbReference type="PROSITE" id="PS50987">
    <property type="entry name" value="HTH_ARSR_2"/>
    <property type="match status" value="1"/>
</dbReference>
<dbReference type="SUPFAM" id="SSF46785">
    <property type="entry name" value="Winged helix' DNA-binding domain"/>
    <property type="match status" value="1"/>
</dbReference>
<protein>
    <submittedName>
        <fullName evidence="5">Metalloregulator ArsR/SmtB family transcription factor</fullName>
    </submittedName>
</protein>
<keyword evidence="6" id="KW-1185">Reference proteome</keyword>
<keyword evidence="1" id="KW-0805">Transcription regulation</keyword>
<accession>A0ABZ1BTM4</accession>
<dbReference type="NCBIfam" id="NF033788">
    <property type="entry name" value="HTH_metalloreg"/>
    <property type="match status" value="1"/>
</dbReference>
<dbReference type="Gene3D" id="1.10.10.10">
    <property type="entry name" value="Winged helix-like DNA-binding domain superfamily/Winged helix DNA-binding domain"/>
    <property type="match status" value="1"/>
</dbReference>
<dbReference type="PANTHER" id="PTHR33154:SF33">
    <property type="entry name" value="TRANSCRIPTIONAL REPRESSOR SDPR"/>
    <property type="match status" value="1"/>
</dbReference>
<dbReference type="Proteomes" id="UP001333102">
    <property type="component" value="Chromosome"/>
</dbReference>
<evidence type="ECO:0000313" key="6">
    <source>
        <dbReference type="Proteomes" id="UP001333102"/>
    </source>
</evidence>
<dbReference type="PRINTS" id="PR00778">
    <property type="entry name" value="HTHARSR"/>
</dbReference>
<dbReference type="EMBL" id="CP141614">
    <property type="protein sequence ID" value="WRP15472.1"/>
    <property type="molecule type" value="Genomic_DNA"/>
</dbReference>
<dbReference type="PANTHER" id="PTHR33154">
    <property type="entry name" value="TRANSCRIPTIONAL REGULATOR, ARSR FAMILY"/>
    <property type="match status" value="1"/>
</dbReference>
<dbReference type="InterPro" id="IPR036390">
    <property type="entry name" value="WH_DNA-bd_sf"/>
</dbReference>
<dbReference type="InterPro" id="IPR051081">
    <property type="entry name" value="HTH_MetalResp_TranReg"/>
</dbReference>
<evidence type="ECO:0000256" key="2">
    <source>
        <dbReference type="ARBA" id="ARBA00023125"/>
    </source>
</evidence>
<dbReference type="RefSeq" id="WP_324669875.1">
    <property type="nucleotide sequence ID" value="NZ_CP141614.1"/>
</dbReference>
<gene>
    <name evidence="5" type="ORF">VLY81_04730</name>
</gene>